<evidence type="ECO:0000256" key="1">
    <source>
        <dbReference type="ARBA" id="ARBA00005807"/>
    </source>
</evidence>
<organism evidence="3 4">
    <name type="scientific">Batillaria attramentaria</name>
    <dbReference type="NCBI Taxonomy" id="370345"/>
    <lineage>
        <taxon>Eukaryota</taxon>
        <taxon>Metazoa</taxon>
        <taxon>Spiralia</taxon>
        <taxon>Lophotrochozoa</taxon>
        <taxon>Mollusca</taxon>
        <taxon>Gastropoda</taxon>
        <taxon>Caenogastropoda</taxon>
        <taxon>Sorbeoconcha</taxon>
        <taxon>Cerithioidea</taxon>
        <taxon>Batillariidae</taxon>
        <taxon>Batillaria</taxon>
    </lineage>
</organism>
<evidence type="ECO:0000313" key="4">
    <source>
        <dbReference type="Proteomes" id="UP001519460"/>
    </source>
</evidence>
<dbReference type="PANTHER" id="PTHR14215:SF0">
    <property type="entry name" value="WH2 DOMAIN-CONTAINING PROTEIN"/>
    <property type="match status" value="1"/>
</dbReference>
<dbReference type="PANTHER" id="PTHR14215">
    <property type="entry name" value="PROTEIN OF UNKNOWN FUNCTION DUF729"/>
    <property type="match status" value="1"/>
</dbReference>
<sequence>MEGVEDAEDILTVALDYLRQMLHHLQEGWKRRNGINHRNFIRKMSNFLPPVKARRLHLQSNLLGSNRLTSTRFASLDNSLDSSVSCFSMDDGIWVEEDVEHDLISIVDWDRTNFTDAEPFSVCDNTTAATAVERSSTPLHFLSGSLASTSQAPDPATLQKISMMEDELAALRKQIAALVLAQETAAKMQFVEAREVFEVALTAAETDEKESDKAKDGVIDMATILKDLGKVKLKPVERSPGGTPMQMKPKVCGTDPASIIAEALRKKFRNRVQHSPETDKENDHPDFDSGDDSPKFKFGQHLLKRTQRRLSLVQEKTKSPTSAKSSPLRDCNT</sequence>
<comment type="caution">
    <text evidence="3">The sequence shown here is derived from an EMBL/GenBank/DDBJ whole genome shotgun (WGS) entry which is preliminary data.</text>
</comment>
<dbReference type="EMBL" id="JACVVK020000071">
    <property type="protein sequence ID" value="KAK7495852.1"/>
    <property type="molecule type" value="Genomic_DNA"/>
</dbReference>
<dbReference type="InterPro" id="IPR007972">
    <property type="entry name" value="Mtfr1"/>
</dbReference>
<accession>A0ABD0L9M1</accession>
<evidence type="ECO:0000313" key="3">
    <source>
        <dbReference type="EMBL" id="KAK7495852.1"/>
    </source>
</evidence>
<dbReference type="AlphaFoldDB" id="A0ABD0L9M1"/>
<dbReference type="Proteomes" id="UP001519460">
    <property type="component" value="Unassembled WGS sequence"/>
</dbReference>
<name>A0ABD0L9M1_9CAEN</name>
<feature type="compositionally biased region" description="Basic and acidic residues" evidence="2">
    <location>
        <begin position="274"/>
        <end position="295"/>
    </location>
</feature>
<evidence type="ECO:0000256" key="2">
    <source>
        <dbReference type="SAM" id="MobiDB-lite"/>
    </source>
</evidence>
<gene>
    <name evidence="3" type="ORF">BaRGS_00012842</name>
</gene>
<comment type="similarity">
    <text evidence="1">Belongs to the MTFR1 family.</text>
</comment>
<proteinExistence type="inferred from homology"/>
<keyword evidence="4" id="KW-1185">Reference proteome</keyword>
<protein>
    <submittedName>
        <fullName evidence="3">Uncharacterized protein</fullName>
    </submittedName>
</protein>
<feature type="region of interest" description="Disordered" evidence="2">
    <location>
        <begin position="270"/>
        <end position="333"/>
    </location>
</feature>
<reference evidence="3 4" key="1">
    <citation type="journal article" date="2023" name="Sci. Data">
        <title>Genome assembly of the Korean intertidal mud-creeper Batillaria attramentaria.</title>
        <authorList>
            <person name="Patra A.K."/>
            <person name="Ho P.T."/>
            <person name="Jun S."/>
            <person name="Lee S.J."/>
            <person name="Kim Y."/>
            <person name="Won Y.J."/>
        </authorList>
    </citation>
    <scope>NUCLEOTIDE SEQUENCE [LARGE SCALE GENOMIC DNA]</scope>
    <source>
        <strain evidence="3">Wonlab-2016</strain>
    </source>
</reference>
<dbReference type="Pfam" id="PF05308">
    <property type="entry name" value="Mito_fiss_reg"/>
    <property type="match status" value="1"/>
</dbReference>